<accession>A0ABP8HUF1</accession>
<dbReference type="Pfam" id="PF06155">
    <property type="entry name" value="GBBH-like_N"/>
    <property type="match status" value="1"/>
</dbReference>
<evidence type="ECO:0000313" key="4">
    <source>
        <dbReference type="EMBL" id="GAA4344662.1"/>
    </source>
</evidence>
<proteinExistence type="predicted"/>
<sequence>MSEAPSAIKLHQKSRQLEVCFSGNTYFLPYEYLRVFSPSAEVRGHGNQELTLVGGKKHITVTDVEPVGQYAIKLSFDDGHDSGLYTWQTLYELGRDYTDNWATYLKRLETAGLKRSADASVEIFHPSTNSKS</sequence>
<reference evidence="5" key="1">
    <citation type="journal article" date="2019" name="Int. J. Syst. Evol. Microbiol.">
        <title>The Global Catalogue of Microorganisms (GCM) 10K type strain sequencing project: providing services to taxonomists for standard genome sequencing and annotation.</title>
        <authorList>
            <consortium name="The Broad Institute Genomics Platform"/>
            <consortium name="The Broad Institute Genome Sequencing Center for Infectious Disease"/>
            <person name="Wu L."/>
            <person name="Ma J."/>
        </authorList>
    </citation>
    <scope>NUCLEOTIDE SEQUENCE [LARGE SCALE GENOMIC DNA]</scope>
    <source>
        <strain evidence="5">JCM 17727</strain>
    </source>
</reference>
<evidence type="ECO:0000256" key="1">
    <source>
        <dbReference type="ARBA" id="ARBA00022723"/>
    </source>
</evidence>
<dbReference type="InterPro" id="IPR010376">
    <property type="entry name" value="GBBH-like_N"/>
</dbReference>
<dbReference type="InterPro" id="IPR038492">
    <property type="entry name" value="GBBH-like_N_sf"/>
</dbReference>
<dbReference type="Proteomes" id="UP001501294">
    <property type="component" value="Unassembled WGS sequence"/>
</dbReference>
<gene>
    <name evidence="4" type="ORF">GCM10023150_04380</name>
</gene>
<evidence type="ECO:0000313" key="5">
    <source>
        <dbReference type="Proteomes" id="UP001501294"/>
    </source>
</evidence>
<comment type="caution">
    <text evidence="4">The sequence shown here is derived from an EMBL/GenBank/DDBJ whole genome shotgun (WGS) entry which is preliminary data.</text>
</comment>
<name>A0ABP8HUF1_9GAMM</name>
<dbReference type="RefSeq" id="WP_223577231.1">
    <property type="nucleotide sequence ID" value="NZ_BAABFU010000001.1"/>
</dbReference>
<keyword evidence="2" id="KW-0408">Iron</keyword>
<dbReference type="PANTHER" id="PTHR35303:SF5">
    <property type="entry name" value="OS02G0197800 PROTEIN"/>
    <property type="match status" value="1"/>
</dbReference>
<evidence type="ECO:0000259" key="3">
    <source>
        <dbReference type="Pfam" id="PF06155"/>
    </source>
</evidence>
<evidence type="ECO:0000256" key="2">
    <source>
        <dbReference type="ARBA" id="ARBA00023004"/>
    </source>
</evidence>
<dbReference type="Gene3D" id="3.30.2020.30">
    <property type="match status" value="1"/>
</dbReference>
<dbReference type="PANTHER" id="PTHR35303">
    <property type="entry name" value="OS02G0197800 PROTEIN"/>
    <property type="match status" value="1"/>
</dbReference>
<dbReference type="EMBL" id="BAABFU010000001">
    <property type="protein sequence ID" value="GAA4344662.1"/>
    <property type="molecule type" value="Genomic_DNA"/>
</dbReference>
<keyword evidence="1" id="KW-0479">Metal-binding</keyword>
<feature type="domain" description="Gamma-butyrobetaine hydroxylase-like N-terminal" evidence="3">
    <location>
        <begin position="8"/>
        <end position="91"/>
    </location>
</feature>
<protein>
    <submittedName>
        <fullName evidence="4">DUF971 domain-containing protein</fullName>
    </submittedName>
</protein>
<organism evidence="4 5">
    <name type="scientific">Kangiella taiwanensis</name>
    <dbReference type="NCBI Taxonomy" id="1079179"/>
    <lineage>
        <taxon>Bacteria</taxon>
        <taxon>Pseudomonadati</taxon>
        <taxon>Pseudomonadota</taxon>
        <taxon>Gammaproteobacteria</taxon>
        <taxon>Kangiellales</taxon>
        <taxon>Kangiellaceae</taxon>
        <taxon>Kangiella</taxon>
    </lineage>
</organism>
<keyword evidence="5" id="KW-1185">Reference proteome</keyword>